<sequence length="307" mass="32785">MTQNTSGTSEETRDSATSYFKLDRAEPAAGSTAAEAQSAAGEAATTWDFTATELTASPWGEGFQHGSPPAALIAFLLEAGAQEAGLDPTRGRFARISVDLLGAVPLGALQGRTTVIRPGKRISLLEAIVTDANGRECIRGRGWWLIGSDTTAVERSVAEKIPGPEKGRPATQWLEHWSSGYIDSIDVIQVDLPEKQPGFAQGNAFAYWARSTFPTMAGYIDTPWTQLMKIVDIANGLNPQLLSVQEWTYMNVEMSVNLHRLPVGEWTGIVAEANHGPDGIGTTIARIYDTSGPIGAVTQAIMLAPAS</sequence>
<dbReference type="Pfam" id="PF20789">
    <property type="entry name" value="4HBT_3C"/>
    <property type="match status" value="1"/>
</dbReference>
<dbReference type="InterPro" id="IPR049449">
    <property type="entry name" value="TesB_ACOT8-like_N"/>
</dbReference>
<dbReference type="RefSeq" id="WP_194556405.1">
    <property type="nucleotide sequence ID" value="NZ_JADKMY010000001.1"/>
</dbReference>
<reference evidence="4 5" key="1">
    <citation type="submission" date="2020-10" db="EMBL/GenBank/DDBJ databases">
        <title>Novel species in genus Corynebacterium.</title>
        <authorList>
            <person name="Zhang G."/>
        </authorList>
    </citation>
    <scope>NUCLEOTIDE SEQUENCE [LARGE SCALE GENOMIC DNA]</scope>
    <source>
        <strain evidence="4 5">DSM 45110</strain>
    </source>
</reference>
<dbReference type="InterPro" id="IPR029069">
    <property type="entry name" value="HotDog_dom_sf"/>
</dbReference>
<keyword evidence="5" id="KW-1185">Reference proteome</keyword>
<proteinExistence type="predicted"/>
<organism evidence="4 5">
    <name type="scientific">Corynebacterium suicordis DSM 45110</name>
    <dbReference type="NCBI Taxonomy" id="1121369"/>
    <lineage>
        <taxon>Bacteria</taxon>
        <taxon>Bacillati</taxon>
        <taxon>Actinomycetota</taxon>
        <taxon>Actinomycetes</taxon>
        <taxon>Mycobacteriales</taxon>
        <taxon>Corynebacteriaceae</taxon>
        <taxon>Corynebacterium</taxon>
    </lineage>
</organism>
<dbReference type="InterPro" id="IPR049450">
    <property type="entry name" value="ACOT8-like_C"/>
</dbReference>
<gene>
    <name evidence="4" type="ORF">IRY30_05960</name>
</gene>
<evidence type="ECO:0000256" key="1">
    <source>
        <dbReference type="SAM" id="MobiDB-lite"/>
    </source>
</evidence>
<dbReference type="Gene3D" id="2.40.160.210">
    <property type="entry name" value="Acyl-CoA thioesterase, double hotdog domain"/>
    <property type="match status" value="1"/>
</dbReference>
<comment type="caution">
    <text evidence="4">The sequence shown here is derived from an EMBL/GenBank/DDBJ whole genome shotgun (WGS) entry which is preliminary data.</text>
</comment>
<feature type="compositionally biased region" description="Low complexity" evidence="1">
    <location>
        <begin position="27"/>
        <end position="41"/>
    </location>
</feature>
<accession>A0ABR9ZJK9</accession>
<evidence type="ECO:0000313" key="4">
    <source>
        <dbReference type="EMBL" id="MBF4553625.1"/>
    </source>
</evidence>
<evidence type="ECO:0000259" key="2">
    <source>
        <dbReference type="Pfam" id="PF13622"/>
    </source>
</evidence>
<dbReference type="SUPFAM" id="SSF54637">
    <property type="entry name" value="Thioesterase/thiol ester dehydrase-isomerase"/>
    <property type="match status" value="2"/>
</dbReference>
<dbReference type="InterPro" id="IPR042171">
    <property type="entry name" value="Acyl-CoA_hotdog"/>
</dbReference>
<evidence type="ECO:0000313" key="5">
    <source>
        <dbReference type="Proteomes" id="UP000635902"/>
    </source>
</evidence>
<dbReference type="Proteomes" id="UP000635902">
    <property type="component" value="Unassembled WGS sequence"/>
</dbReference>
<feature type="region of interest" description="Disordered" evidence="1">
    <location>
        <begin position="1"/>
        <end position="41"/>
    </location>
</feature>
<evidence type="ECO:0000259" key="3">
    <source>
        <dbReference type="Pfam" id="PF20789"/>
    </source>
</evidence>
<name>A0ABR9ZJK9_9CORY</name>
<dbReference type="Pfam" id="PF13622">
    <property type="entry name" value="4HBT_3"/>
    <property type="match status" value="1"/>
</dbReference>
<feature type="domain" description="Acyl-CoA thioesterase-like C-terminal" evidence="3">
    <location>
        <begin position="167"/>
        <end position="302"/>
    </location>
</feature>
<dbReference type="EMBL" id="JADKMY010000001">
    <property type="protein sequence ID" value="MBF4553625.1"/>
    <property type="molecule type" value="Genomic_DNA"/>
</dbReference>
<feature type="domain" description="Acyl-CoA thioesterase-like N-terminal HotDog" evidence="2">
    <location>
        <begin position="56"/>
        <end position="143"/>
    </location>
</feature>
<protein>
    <submittedName>
        <fullName evidence="4">Thioesterase family protein</fullName>
    </submittedName>
</protein>